<name>A0AAN7Z315_9PEZI</name>
<evidence type="ECO:0000313" key="2">
    <source>
        <dbReference type="EMBL" id="KAK5635045.1"/>
    </source>
</evidence>
<dbReference type="Proteomes" id="UP001305414">
    <property type="component" value="Unassembled WGS sequence"/>
</dbReference>
<feature type="region of interest" description="Disordered" evidence="1">
    <location>
        <begin position="1"/>
        <end position="25"/>
    </location>
</feature>
<dbReference type="EMBL" id="JAWHQM010000047">
    <property type="protein sequence ID" value="KAK5635045.1"/>
    <property type="molecule type" value="Genomic_DNA"/>
</dbReference>
<comment type="caution">
    <text evidence="2">The sequence shown here is derived from an EMBL/GenBank/DDBJ whole genome shotgun (WGS) entry which is preliminary data.</text>
</comment>
<protein>
    <submittedName>
        <fullName evidence="2">Uncharacterized protein</fullName>
    </submittedName>
</protein>
<reference evidence="2 3" key="1">
    <citation type="submission" date="2023-10" db="EMBL/GenBank/DDBJ databases">
        <title>Draft genome sequence of Xylaria bambusicola isolate GMP-LS, the root and basal stem rot pathogen of sugarcane in Indonesia.</title>
        <authorList>
            <person name="Selvaraj P."/>
            <person name="Muralishankar V."/>
            <person name="Muruganantham S."/>
            <person name="Sp S."/>
            <person name="Haryani S."/>
            <person name="Lau K.J.X."/>
            <person name="Naqvi N.I."/>
        </authorList>
    </citation>
    <scope>NUCLEOTIDE SEQUENCE [LARGE SCALE GENOMIC DNA]</scope>
    <source>
        <strain evidence="2">GMP-LS</strain>
    </source>
</reference>
<keyword evidence="3" id="KW-1185">Reference proteome</keyword>
<sequence>MTTPSAHMSEVEQRDCASSMNSGGKYQGAAFPTAPFSSSKLRLKLVSTAPRTGWKRILVK</sequence>
<gene>
    <name evidence="2" type="ORF">RRF57_010757</name>
</gene>
<evidence type="ECO:0000256" key="1">
    <source>
        <dbReference type="SAM" id="MobiDB-lite"/>
    </source>
</evidence>
<evidence type="ECO:0000313" key="3">
    <source>
        <dbReference type="Proteomes" id="UP001305414"/>
    </source>
</evidence>
<accession>A0AAN7Z315</accession>
<organism evidence="2 3">
    <name type="scientific">Xylaria bambusicola</name>
    <dbReference type="NCBI Taxonomy" id="326684"/>
    <lineage>
        <taxon>Eukaryota</taxon>
        <taxon>Fungi</taxon>
        <taxon>Dikarya</taxon>
        <taxon>Ascomycota</taxon>
        <taxon>Pezizomycotina</taxon>
        <taxon>Sordariomycetes</taxon>
        <taxon>Xylariomycetidae</taxon>
        <taxon>Xylariales</taxon>
        <taxon>Xylariaceae</taxon>
        <taxon>Xylaria</taxon>
    </lineage>
</organism>
<dbReference type="AlphaFoldDB" id="A0AAN7Z315"/>
<proteinExistence type="predicted"/>